<dbReference type="HAMAP" id="MF_00203">
    <property type="entry name" value="UvrC"/>
    <property type="match status" value="1"/>
</dbReference>
<dbReference type="PROSITE" id="PS50165">
    <property type="entry name" value="UVRC"/>
    <property type="match status" value="1"/>
</dbReference>
<dbReference type="GO" id="GO:0009432">
    <property type="term" value="P:SOS response"/>
    <property type="evidence" value="ECO:0007669"/>
    <property type="project" value="UniProtKB-UniRule"/>
</dbReference>
<dbReference type="SMART" id="SM00465">
    <property type="entry name" value="GIYc"/>
    <property type="match status" value="1"/>
</dbReference>
<dbReference type="SUPFAM" id="SSF82771">
    <property type="entry name" value="GIY-YIG endonuclease"/>
    <property type="match status" value="1"/>
</dbReference>
<evidence type="ECO:0000256" key="2">
    <source>
        <dbReference type="ARBA" id="ARBA00022763"/>
    </source>
</evidence>
<feature type="compositionally biased region" description="Low complexity" evidence="7">
    <location>
        <begin position="381"/>
        <end position="409"/>
    </location>
</feature>
<dbReference type="Proteomes" id="UP000216871">
    <property type="component" value="Unassembled WGS sequence"/>
</dbReference>
<dbReference type="Pfam" id="PF08459">
    <property type="entry name" value="UvrC_RNaseH_dom"/>
    <property type="match status" value="1"/>
</dbReference>
<dbReference type="InterPro" id="IPR050066">
    <property type="entry name" value="UvrABC_protein_C"/>
</dbReference>
<dbReference type="GO" id="GO:0009381">
    <property type="term" value="F:excinuclease ABC activity"/>
    <property type="evidence" value="ECO:0007669"/>
    <property type="project" value="UniProtKB-UniRule"/>
</dbReference>
<dbReference type="PANTHER" id="PTHR30562:SF1">
    <property type="entry name" value="UVRABC SYSTEM PROTEIN C"/>
    <property type="match status" value="1"/>
</dbReference>
<evidence type="ECO:0000256" key="1">
    <source>
        <dbReference type="ARBA" id="ARBA00022490"/>
    </source>
</evidence>
<dbReference type="NCBIfam" id="NF001824">
    <property type="entry name" value="PRK00558.1-5"/>
    <property type="match status" value="1"/>
</dbReference>
<feature type="domain" description="UVR" evidence="8">
    <location>
        <begin position="254"/>
        <end position="289"/>
    </location>
</feature>
<accession>A0A261FGJ9</accession>
<dbReference type="SUPFAM" id="SSF46600">
    <property type="entry name" value="C-terminal UvrC-binding domain of UvrB"/>
    <property type="match status" value="1"/>
</dbReference>
<dbReference type="Pfam" id="PF02151">
    <property type="entry name" value="UVR"/>
    <property type="match status" value="1"/>
</dbReference>
<feature type="compositionally biased region" description="Low complexity" evidence="7">
    <location>
        <begin position="418"/>
        <end position="428"/>
    </location>
</feature>
<comment type="caution">
    <text evidence="11">The sequence shown here is derived from an EMBL/GenBank/DDBJ whole genome shotgun (WGS) entry which is preliminary data.</text>
</comment>
<gene>
    <name evidence="6" type="primary">uvrC</name>
    <name evidence="11" type="ORF">BMYO_1721</name>
</gene>
<dbReference type="InterPro" id="IPR004791">
    <property type="entry name" value="UvrC"/>
</dbReference>
<keyword evidence="6" id="KW-0742">SOS response</keyword>
<keyword evidence="1 6" id="KW-0963">Cytoplasm</keyword>
<feature type="region of interest" description="Disordered" evidence="7">
    <location>
        <begin position="377"/>
        <end position="428"/>
    </location>
</feature>
<dbReference type="Gene3D" id="4.10.860.10">
    <property type="entry name" value="UVR domain"/>
    <property type="match status" value="1"/>
</dbReference>
<dbReference type="InterPro" id="IPR036876">
    <property type="entry name" value="UVR_dom_sf"/>
</dbReference>
<dbReference type="Pfam" id="PF01541">
    <property type="entry name" value="GIY-YIG"/>
    <property type="match status" value="1"/>
</dbReference>
<keyword evidence="3 6" id="KW-0228">DNA excision</keyword>
<reference evidence="11 12" key="1">
    <citation type="journal article" date="2017" name="BMC Genomics">
        <title>Comparative genomic and phylogenomic analyses of the Bifidobacteriaceae family.</title>
        <authorList>
            <person name="Lugli G.A."/>
            <person name="Milani C."/>
            <person name="Turroni F."/>
            <person name="Duranti S."/>
            <person name="Mancabelli L."/>
            <person name="Mangifesta M."/>
            <person name="Ferrario C."/>
            <person name="Modesto M."/>
            <person name="Mattarelli P."/>
            <person name="Jiri K."/>
            <person name="van Sinderen D."/>
            <person name="Ventura M."/>
        </authorList>
    </citation>
    <scope>NUCLEOTIDE SEQUENCE [LARGE SCALE GENOMIC DNA]</scope>
    <source>
        <strain evidence="11 12">DSM 100196</strain>
    </source>
</reference>
<dbReference type="Gene3D" id="3.40.1440.10">
    <property type="entry name" value="GIY-YIG endonuclease"/>
    <property type="match status" value="1"/>
</dbReference>
<dbReference type="RefSeq" id="WP_094668136.1">
    <property type="nucleotide sequence ID" value="NZ_MWWW01000022.1"/>
</dbReference>
<evidence type="ECO:0000256" key="4">
    <source>
        <dbReference type="ARBA" id="ARBA00022881"/>
    </source>
</evidence>
<dbReference type="InterPro" id="IPR000305">
    <property type="entry name" value="GIY-YIG_endonuc"/>
</dbReference>
<dbReference type="PANTHER" id="PTHR30562">
    <property type="entry name" value="UVRC/OXIDOREDUCTASE"/>
    <property type="match status" value="1"/>
</dbReference>
<comment type="subunit">
    <text evidence="6">Interacts with UvrB in an incision complex.</text>
</comment>
<organism evidence="11 12">
    <name type="scientific">Bifidobacterium myosotis</name>
    <dbReference type="NCBI Taxonomy" id="1630166"/>
    <lineage>
        <taxon>Bacteria</taxon>
        <taxon>Bacillati</taxon>
        <taxon>Actinomycetota</taxon>
        <taxon>Actinomycetes</taxon>
        <taxon>Bifidobacteriales</taxon>
        <taxon>Bifidobacteriaceae</taxon>
        <taxon>Bifidobacterium</taxon>
    </lineage>
</organism>
<keyword evidence="2 6" id="KW-0227">DNA damage</keyword>
<evidence type="ECO:0000256" key="7">
    <source>
        <dbReference type="SAM" id="MobiDB-lite"/>
    </source>
</evidence>
<dbReference type="InterPro" id="IPR003583">
    <property type="entry name" value="Hlx-hairpin-Hlx_DNA-bd_motif"/>
</dbReference>
<evidence type="ECO:0000259" key="9">
    <source>
        <dbReference type="PROSITE" id="PS50164"/>
    </source>
</evidence>
<comment type="subcellular location">
    <subcellularLocation>
        <location evidence="6">Cytoplasm</location>
    </subcellularLocation>
</comment>
<dbReference type="AlphaFoldDB" id="A0A261FGJ9"/>
<sequence length="889" mass="97621">MTNDIERHSPDEWRKTAAALMSQRPQSDTSGAADVKVNVNGAPLLGDSRDLFRPKTSDIPARPGVYKWRDGEGRVIYVGKAKNLRNRLTNYFQPLYLLHPRTQTMVLTARSLEWTVVATELESLTLEYTWIKEFDPRFNVQFRDDKTYPYLAVSTGERIPRVWVTRSRKRRDTRYFGPYAKVWELRHSLDRLLKTFPVRTCTTNVFHKAQLTGRPCLLASIGKCSAPCVNRIDTDEHRRLAEQLVGVMTGRLGRPYIAQLTREMKEASAELEFEKAARLRDQIQMLETVVQQNAVVFDQDVDADVFGFASDELEASVHAFYVRAGSIRGERNWSVERVEDIADGDLMADLIVQVYSDASGDAGSQLAASQSVAGDEAAVVSQPMSQSTSQSAQQSTSRSASPSAATATRGDADVTLESSASGSMAGSAFNPASDGVAGAVSDIAPAMMTGGAAISERREAIGSTQTVTATDALARARATRERNNRQEMTGRADLLAPIAPVPREIIVPIEPTRREELERWLTGLRGGAVSIRVASRGDKKQLMDRANENANQALARAKMSRISDMGARTQAMNDVAKALGLTEAPLRIECYDISNTVGGAFQVASMVVFEDAVAKKSEYRRFAIRGKDGTGAVDDLSALYETLTRRFRHGNIAGDSGDSIDAEQRAAKAAKDRDQAVRSMQTAPAVQTSVPAVQTAQAVQTVQAGTSQNDVVQQNTDRRHFAYKPNMVVVDGGRPQVMAAAKALEDCGVDDVAVCGLAKRLEEVWVPDDDYPIILKRQSEGMYLLQRVRDESHRFAITYHRQQRRKGALRSALDDIPGIGESYQKRLLAHFGSVKAMRDASIEEFEAVKGIGHAKAEALYRALHAESSARDGKTVRDGNDKQVIAMAAD</sequence>
<dbReference type="CDD" id="cd10434">
    <property type="entry name" value="GIY-YIG_UvrC_Cho"/>
    <property type="match status" value="1"/>
</dbReference>
<evidence type="ECO:0000256" key="5">
    <source>
        <dbReference type="ARBA" id="ARBA00023204"/>
    </source>
</evidence>
<dbReference type="GO" id="GO:0005737">
    <property type="term" value="C:cytoplasm"/>
    <property type="evidence" value="ECO:0007669"/>
    <property type="project" value="UniProtKB-SubCell"/>
</dbReference>
<protein>
    <recommendedName>
        <fullName evidence="6">UvrABC system protein C</fullName>
        <shortName evidence="6">Protein UvrC</shortName>
    </recommendedName>
    <alternativeName>
        <fullName evidence="6">Excinuclease ABC subunit C</fullName>
    </alternativeName>
</protein>
<name>A0A261FGJ9_9BIFI</name>
<proteinExistence type="inferred from homology"/>
<evidence type="ECO:0000256" key="6">
    <source>
        <dbReference type="HAMAP-Rule" id="MF_00203"/>
    </source>
</evidence>
<dbReference type="PROSITE" id="PS50151">
    <property type="entry name" value="UVR"/>
    <property type="match status" value="1"/>
</dbReference>
<dbReference type="InterPro" id="IPR038476">
    <property type="entry name" value="UvrC_RNase_H_dom_sf"/>
</dbReference>
<dbReference type="InterPro" id="IPR001943">
    <property type="entry name" value="UVR_dom"/>
</dbReference>
<dbReference type="EMBL" id="MWWW01000022">
    <property type="protein sequence ID" value="OZG58198.1"/>
    <property type="molecule type" value="Genomic_DNA"/>
</dbReference>
<evidence type="ECO:0000313" key="12">
    <source>
        <dbReference type="Proteomes" id="UP000216871"/>
    </source>
</evidence>
<evidence type="ECO:0000259" key="10">
    <source>
        <dbReference type="PROSITE" id="PS50165"/>
    </source>
</evidence>
<dbReference type="Gene3D" id="3.30.420.340">
    <property type="entry name" value="UvrC, RNAse H endonuclease domain"/>
    <property type="match status" value="1"/>
</dbReference>
<dbReference type="OrthoDB" id="9804933at2"/>
<dbReference type="SMART" id="SM00278">
    <property type="entry name" value="HhH1"/>
    <property type="match status" value="2"/>
</dbReference>
<dbReference type="Gene3D" id="1.10.150.20">
    <property type="entry name" value="5' to 3' exonuclease, C-terminal subdomain"/>
    <property type="match status" value="1"/>
</dbReference>
<dbReference type="InterPro" id="IPR001162">
    <property type="entry name" value="UvrC_RNase_H_dom"/>
</dbReference>
<keyword evidence="12" id="KW-1185">Reference proteome</keyword>
<dbReference type="InterPro" id="IPR010994">
    <property type="entry name" value="RuvA_2-like"/>
</dbReference>
<dbReference type="GO" id="GO:0009380">
    <property type="term" value="C:excinuclease repair complex"/>
    <property type="evidence" value="ECO:0007669"/>
    <property type="project" value="InterPro"/>
</dbReference>
<feature type="domain" description="UvrC family homology region profile" evidence="10">
    <location>
        <begin position="500"/>
        <end position="647"/>
    </location>
</feature>
<comment type="similarity">
    <text evidence="6">Belongs to the UvrC family.</text>
</comment>
<dbReference type="InterPro" id="IPR047296">
    <property type="entry name" value="GIY-YIG_UvrC_Cho"/>
</dbReference>
<evidence type="ECO:0000313" key="11">
    <source>
        <dbReference type="EMBL" id="OZG58198.1"/>
    </source>
</evidence>
<evidence type="ECO:0000256" key="3">
    <source>
        <dbReference type="ARBA" id="ARBA00022769"/>
    </source>
</evidence>
<dbReference type="Pfam" id="PF14520">
    <property type="entry name" value="HHH_5"/>
    <property type="match status" value="1"/>
</dbReference>
<dbReference type="FunFam" id="3.40.1440.10:FF:000001">
    <property type="entry name" value="UvrABC system protein C"/>
    <property type="match status" value="1"/>
</dbReference>
<dbReference type="GO" id="GO:0006289">
    <property type="term" value="P:nucleotide-excision repair"/>
    <property type="evidence" value="ECO:0007669"/>
    <property type="project" value="UniProtKB-UniRule"/>
</dbReference>
<dbReference type="GO" id="GO:0003677">
    <property type="term" value="F:DNA binding"/>
    <property type="evidence" value="ECO:0007669"/>
    <property type="project" value="UniProtKB-UniRule"/>
</dbReference>
<dbReference type="InterPro" id="IPR035901">
    <property type="entry name" value="GIY-YIG_endonuc_sf"/>
</dbReference>
<feature type="domain" description="GIY-YIG" evidence="9">
    <location>
        <begin position="61"/>
        <end position="140"/>
    </location>
</feature>
<dbReference type="Pfam" id="PF22920">
    <property type="entry name" value="UvrC_RNaseH"/>
    <property type="match status" value="2"/>
</dbReference>
<dbReference type="SUPFAM" id="SSF47781">
    <property type="entry name" value="RuvA domain 2-like"/>
    <property type="match status" value="1"/>
</dbReference>
<keyword evidence="5 6" id="KW-0234">DNA repair</keyword>
<evidence type="ECO:0000259" key="8">
    <source>
        <dbReference type="PROSITE" id="PS50151"/>
    </source>
</evidence>
<comment type="function">
    <text evidence="6">The UvrABC repair system catalyzes the recognition and processing of DNA lesions. UvrC both incises the 5' and 3' sides of the lesion. The N-terminal half is responsible for the 3' incision and the C-terminal half is responsible for the 5' incision.</text>
</comment>
<dbReference type="PROSITE" id="PS50164">
    <property type="entry name" value="GIY_YIG"/>
    <property type="match status" value="1"/>
</dbReference>
<keyword evidence="4 6" id="KW-0267">Excision nuclease</keyword>